<feature type="domain" description="Capsule synthesis protein CapA" evidence="2">
    <location>
        <begin position="4"/>
        <end position="268"/>
    </location>
</feature>
<dbReference type="InterPro" id="IPR019079">
    <property type="entry name" value="Capsule_synth_CapA"/>
</dbReference>
<dbReference type="InterPro" id="IPR029052">
    <property type="entry name" value="Metallo-depent_PP-like"/>
</dbReference>
<evidence type="ECO:0000313" key="4">
    <source>
        <dbReference type="Proteomes" id="UP000664288"/>
    </source>
</evidence>
<dbReference type="PANTHER" id="PTHR33393">
    <property type="entry name" value="POLYGLUTAMINE SYNTHESIS ACCESSORY PROTEIN RV0574C-RELATED"/>
    <property type="match status" value="1"/>
</dbReference>
<evidence type="ECO:0000259" key="2">
    <source>
        <dbReference type="SMART" id="SM00854"/>
    </source>
</evidence>
<gene>
    <name evidence="3" type="ORF">J1C47_20750</name>
</gene>
<dbReference type="RefSeq" id="WP_207352719.1">
    <property type="nucleotide sequence ID" value="NZ_JAFMPY010000031.1"/>
</dbReference>
<dbReference type="SMART" id="SM00854">
    <property type="entry name" value="PGA_cap"/>
    <property type="match status" value="1"/>
</dbReference>
<comment type="similarity">
    <text evidence="1">Belongs to the CapA family.</text>
</comment>
<dbReference type="Proteomes" id="UP000664288">
    <property type="component" value="Unassembled WGS sequence"/>
</dbReference>
<name>A0ABS3JAC7_9HYPH</name>
<dbReference type="PANTHER" id="PTHR33393:SF13">
    <property type="entry name" value="PGA BIOSYNTHESIS PROTEIN CAPA"/>
    <property type="match status" value="1"/>
</dbReference>
<dbReference type="Gene3D" id="3.60.21.10">
    <property type="match status" value="1"/>
</dbReference>
<evidence type="ECO:0000256" key="1">
    <source>
        <dbReference type="ARBA" id="ARBA00005662"/>
    </source>
</evidence>
<dbReference type="Pfam" id="PF09587">
    <property type="entry name" value="PGA_cap"/>
    <property type="match status" value="1"/>
</dbReference>
<sequence length="346" mass="37391">MKTTLIAVGDVNLMGVTDPATPFRKVMPEFQSADLVFCNLECLLAGGSGGTWETEGFFADPHVATECLASAGIAAVGMANNVTYGAEPIMASLARLDRQGIPHTGAGADRKAAAQPAIVERKGVRFGFLQRSSVYWATNHEATDTAPGIAALRGHTAYQVPMYKVKREIPPLNRPGIPPYIVTWADRDYLAAFERDVAALRERADVVVASFHWGFKKDVLAYMSEIAHAAIDAGADAVVGHGPHYSLGIEVYRGKPIFYGLGSFSFQTGHGGFVHDAWVGMMAKFGFDGTRLDRASFEFVRRNAENETYVCELDAEQAELGDIVGRSRAMGAELVRDGNEMVVTLP</sequence>
<reference evidence="3 4" key="1">
    <citation type="submission" date="2021-03" db="EMBL/GenBank/DDBJ databases">
        <title>Whole genome sequence of Jiella sp. MQZ13P-4.</title>
        <authorList>
            <person name="Tuo L."/>
        </authorList>
    </citation>
    <scope>NUCLEOTIDE SEQUENCE [LARGE SCALE GENOMIC DNA]</scope>
    <source>
        <strain evidence="3 4">MQZ13P-4</strain>
    </source>
</reference>
<accession>A0ABS3JAC7</accession>
<comment type="caution">
    <text evidence="3">The sequence shown here is derived from an EMBL/GenBank/DDBJ whole genome shotgun (WGS) entry which is preliminary data.</text>
</comment>
<dbReference type="EMBL" id="JAFMPY010000031">
    <property type="protein sequence ID" value="MBO0906085.1"/>
    <property type="molecule type" value="Genomic_DNA"/>
</dbReference>
<keyword evidence="4" id="KW-1185">Reference proteome</keyword>
<proteinExistence type="inferred from homology"/>
<dbReference type="InterPro" id="IPR052169">
    <property type="entry name" value="CW_Biosynth-Accessory"/>
</dbReference>
<organism evidence="3 4">
    <name type="scientific">Jiella sonneratiae</name>
    <dbReference type="NCBI Taxonomy" id="2816856"/>
    <lineage>
        <taxon>Bacteria</taxon>
        <taxon>Pseudomonadati</taxon>
        <taxon>Pseudomonadota</taxon>
        <taxon>Alphaproteobacteria</taxon>
        <taxon>Hyphomicrobiales</taxon>
        <taxon>Aurantimonadaceae</taxon>
        <taxon>Jiella</taxon>
    </lineage>
</organism>
<dbReference type="SUPFAM" id="SSF56300">
    <property type="entry name" value="Metallo-dependent phosphatases"/>
    <property type="match status" value="1"/>
</dbReference>
<evidence type="ECO:0000313" key="3">
    <source>
        <dbReference type="EMBL" id="MBO0906085.1"/>
    </source>
</evidence>
<protein>
    <submittedName>
        <fullName evidence="3">CapA family protein</fullName>
    </submittedName>
</protein>
<dbReference type="CDD" id="cd07381">
    <property type="entry name" value="MPP_CapA"/>
    <property type="match status" value="1"/>
</dbReference>